<dbReference type="InterPro" id="IPR037294">
    <property type="entry name" value="ABC_BtuC-like"/>
</dbReference>
<reference evidence="9 10" key="1">
    <citation type="submission" date="2020-03" db="EMBL/GenBank/DDBJ databases">
        <title>Whole genome shotgun sequence of Phytohabitans suffuscus NBRC 105367.</title>
        <authorList>
            <person name="Komaki H."/>
            <person name="Tamura T."/>
        </authorList>
    </citation>
    <scope>NUCLEOTIDE SEQUENCE [LARGE SCALE GENOMIC DNA]</scope>
    <source>
        <strain evidence="9 10">NBRC 105367</strain>
    </source>
</reference>
<keyword evidence="6 8" id="KW-1133">Transmembrane helix</keyword>
<dbReference type="KEGG" id="psuu:Psuf_021270"/>
<comment type="similarity">
    <text evidence="2">Belongs to the binding-protein-dependent transport system permease family. FecCD subfamily.</text>
</comment>
<dbReference type="PANTHER" id="PTHR30472:SF1">
    <property type="entry name" value="FE(3+) DICITRATE TRANSPORT SYSTEM PERMEASE PROTEIN FECC-RELATED"/>
    <property type="match status" value="1"/>
</dbReference>
<dbReference type="CDD" id="cd06550">
    <property type="entry name" value="TM_ABC_iron-siderophores_like"/>
    <property type="match status" value="1"/>
</dbReference>
<keyword evidence="5 8" id="KW-0812">Transmembrane</keyword>
<organism evidence="9 10">
    <name type="scientific">Phytohabitans suffuscus</name>
    <dbReference type="NCBI Taxonomy" id="624315"/>
    <lineage>
        <taxon>Bacteria</taxon>
        <taxon>Bacillati</taxon>
        <taxon>Actinomycetota</taxon>
        <taxon>Actinomycetes</taxon>
        <taxon>Micromonosporales</taxon>
        <taxon>Micromonosporaceae</taxon>
    </lineage>
</organism>
<dbReference type="Proteomes" id="UP000503011">
    <property type="component" value="Chromosome"/>
</dbReference>
<feature type="transmembrane region" description="Helical" evidence="8">
    <location>
        <begin position="298"/>
        <end position="317"/>
    </location>
</feature>
<feature type="transmembrane region" description="Helical" evidence="8">
    <location>
        <begin position="210"/>
        <end position="242"/>
    </location>
</feature>
<evidence type="ECO:0000256" key="6">
    <source>
        <dbReference type="ARBA" id="ARBA00022989"/>
    </source>
</evidence>
<evidence type="ECO:0000256" key="7">
    <source>
        <dbReference type="ARBA" id="ARBA00023136"/>
    </source>
</evidence>
<evidence type="ECO:0000256" key="1">
    <source>
        <dbReference type="ARBA" id="ARBA00004651"/>
    </source>
</evidence>
<sequence length="352" mass="35485">MTAAPPRVESRVEADARTRARHRRRRRALVVLAGLALLAVGVAASLSVGSRPVPLDEVWRALADPDGSVAGSVVRGQRLPRTLLAIEVGAALGVAGAVMQALTRNPLADPGILGVNAGASLAVVAAVALSGFVGIWFYLWFAFAGAAFAAVAVYLLGTVAGAFATPARLALGGVAVSAAAGSLVQTVILTDQRAFNEFRFWAAGSLEGRRWGILLAVTPFVVVGLLLAAAVAPALNALALGAEAGAALGARPRLTAAGAMAAVTLLCGAATAAAGPIGFVGLGVPLLARALVGPDQRWIGPVTLLYAPVLVLLADVAGRRLVPGAEVQVGIVTAVVGGPVFVAIVRRRRVAT</sequence>
<evidence type="ECO:0000313" key="9">
    <source>
        <dbReference type="EMBL" id="BCB84814.1"/>
    </source>
</evidence>
<feature type="transmembrane region" description="Helical" evidence="8">
    <location>
        <begin position="329"/>
        <end position="346"/>
    </location>
</feature>
<dbReference type="Gene3D" id="1.10.3470.10">
    <property type="entry name" value="ABC transporter involved in vitamin B12 uptake, BtuC"/>
    <property type="match status" value="1"/>
</dbReference>
<keyword evidence="3" id="KW-0813">Transport</keyword>
<dbReference type="GO" id="GO:0022857">
    <property type="term" value="F:transmembrane transporter activity"/>
    <property type="evidence" value="ECO:0007669"/>
    <property type="project" value="InterPro"/>
</dbReference>
<gene>
    <name evidence="9" type="ORF">Psuf_021270</name>
</gene>
<name>A0A6F8YFA1_9ACTN</name>
<dbReference type="EMBL" id="AP022871">
    <property type="protein sequence ID" value="BCB84814.1"/>
    <property type="molecule type" value="Genomic_DNA"/>
</dbReference>
<feature type="transmembrane region" description="Helical" evidence="8">
    <location>
        <begin position="169"/>
        <end position="190"/>
    </location>
</feature>
<feature type="transmembrane region" description="Helical" evidence="8">
    <location>
        <begin position="135"/>
        <end position="157"/>
    </location>
</feature>
<evidence type="ECO:0000256" key="5">
    <source>
        <dbReference type="ARBA" id="ARBA00022692"/>
    </source>
</evidence>
<protein>
    <submittedName>
        <fullName evidence="9">Iron ABC transporter permease</fullName>
    </submittedName>
</protein>
<evidence type="ECO:0000313" key="10">
    <source>
        <dbReference type="Proteomes" id="UP000503011"/>
    </source>
</evidence>
<evidence type="ECO:0000256" key="3">
    <source>
        <dbReference type="ARBA" id="ARBA00022448"/>
    </source>
</evidence>
<dbReference type="Pfam" id="PF01032">
    <property type="entry name" value="FecCD"/>
    <property type="match status" value="1"/>
</dbReference>
<feature type="transmembrane region" description="Helical" evidence="8">
    <location>
        <begin position="28"/>
        <end position="48"/>
    </location>
</feature>
<dbReference type="SUPFAM" id="SSF81345">
    <property type="entry name" value="ABC transporter involved in vitamin B12 uptake, BtuC"/>
    <property type="match status" value="1"/>
</dbReference>
<dbReference type="GO" id="GO:0005886">
    <property type="term" value="C:plasma membrane"/>
    <property type="evidence" value="ECO:0007669"/>
    <property type="project" value="UniProtKB-SubCell"/>
</dbReference>
<dbReference type="FunFam" id="1.10.3470.10:FF:000001">
    <property type="entry name" value="Vitamin B12 ABC transporter permease BtuC"/>
    <property type="match status" value="1"/>
</dbReference>
<dbReference type="InterPro" id="IPR000522">
    <property type="entry name" value="ABC_transptr_permease_BtuC"/>
</dbReference>
<comment type="subcellular location">
    <subcellularLocation>
        <location evidence="1">Cell membrane</location>
        <topology evidence="1">Multi-pass membrane protein</topology>
    </subcellularLocation>
</comment>
<keyword evidence="4" id="KW-1003">Cell membrane</keyword>
<feature type="transmembrane region" description="Helical" evidence="8">
    <location>
        <begin position="111"/>
        <end position="129"/>
    </location>
</feature>
<evidence type="ECO:0000256" key="2">
    <source>
        <dbReference type="ARBA" id="ARBA00007935"/>
    </source>
</evidence>
<reference evidence="9 10" key="2">
    <citation type="submission" date="2020-03" db="EMBL/GenBank/DDBJ databases">
        <authorList>
            <person name="Ichikawa N."/>
            <person name="Kimura A."/>
            <person name="Kitahashi Y."/>
            <person name="Uohara A."/>
        </authorList>
    </citation>
    <scope>NUCLEOTIDE SEQUENCE [LARGE SCALE GENOMIC DNA]</scope>
    <source>
        <strain evidence="9 10">NBRC 105367</strain>
    </source>
</reference>
<keyword evidence="10" id="KW-1185">Reference proteome</keyword>
<evidence type="ECO:0000256" key="8">
    <source>
        <dbReference type="SAM" id="Phobius"/>
    </source>
</evidence>
<dbReference type="AlphaFoldDB" id="A0A6F8YFA1"/>
<dbReference type="PANTHER" id="PTHR30472">
    <property type="entry name" value="FERRIC ENTEROBACTIN TRANSPORT SYSTEM PERMEASE PROTEIN"/>
    <property type="match status" value="1"/>
</dbReference>
<dbReference type="GO" id="GO:0033214">
    <property type="term" value="P:siderophore-iron import into cell"/>
    <property type="evidence" value="ECO:0007669"/>
    <property type="project" value="TreeGrafter"/>
</dbReference>
<keyword evidence="7 8" id="KW-0472">Membrane</keyword>
<accession>A0A6F8YFA1</accession>
<proteinExistence type="inferred from homology"/>
<dbReference type="RefSeq" id="WP_173156174.1">
    <property type="nucleotide sequence ID" value="NZ_AP022871.1"/>
</dbReference>
<evidence type="ECO:0000256" key="4">
    <source>
        <dbReference type="ARBA" id="ARBA00022475"/>
    </source>
</evidence>